<organism evidence="2 3">
    <name type="scientific">Dreissena polymorpha</name>
    <name type="common">Zebra mussel</name>
    <name type="synonym">Mytilus polymorpha</name>
    <dbReference type="NCBI Taxonomy" id="45954"/>
    <lineage>
        <taxon>Eukaryota</taxon>
        <taxon>Metazoa</taxon>
        <taxon>Spiralia</taxon>
        <taxon>Lophotrochozoa</taxon>
        <taxon>Mollusca</taxon>
        <taxon>Bivalvia</taxon>
        <taxon>Autobranchia</taxon>
        <taxon>Heteroconchia</taxon>
        <taxon>Euheterodonta</taxon>
        <taxon>Imparidentia</taxon>
        <taxon>Neoheterodontei</taxon>
        <taxon>Myida</taxon>
        <taxon>Dreissenoidea</taxon>
        <taxon>Dreissenidae</taxon>
        <taxon>Dreissena</taxon>
    </lineage>
</organism>
<accession>A0A9D4BF57</accession>
<name>A0A9D4BF57_DREPO</name>
<protein>
    <submittedName>
        <fullName evidence="2">Uncharacterized protein</fullName>
    </submittedName>
</protein>
<dbReference type="EMBL" id="JAIWYP010000022">
    <property type="protein sequence ID" value="KAH3692450.1"/>
    <property type="molecule type" value="Genomic_DNA"/>
</dbReference>
<dbReference type="Proteomes" id="UP000828390">
    <property type="component" value="Unassembled WGS sequence"/>
</dbReference>
<evidence type="ECO:0000313" key="3">
    <source>
        <dbReference type="Proteomes" id="UP000828390"/>
    </source>
</evidence>
<evidence type="ECO:0000313" key="2">
    <source>
        <dbReference type="EMBL" id="KAH3692450.1"/>
    </source>
</evidence>
<dbReference type="AlphaFoldDB" id="A0A9D4BF57"/>
<proteinExistence type="predicted"/>
<keyword evidence="1" id="KW-0732">Signal</keyword>
<evidence type="ECO:0000256" key="1">
    <source>
        <dbReference type="SAM" id="SignalP"/>
    </source>
</evidence>
<comment type="caution">
    <text evidence="2">The sequence shown here is derived from an EMBL/GenBank/DDBJ whole genome shotgun (WGS) entry which is preliminary data.</text>
</comment>
<sequence length="53" mass="5595">MSWANSVALLLLTTAIQSIALSIRCTSGSILTSHRPVMDSPSSGPLQILVRLS</sequence>
<reference evidence="2" key="1">
    <citation type="journal article" date="2019" name="bioRxiv">
        <title>The Genome of the Zebra Mussel, Dreissena polymorpha: A Resource for Invasive Species Research.</title>
        <authorList>
            <person name="McCartney M.A."/>
            <person name="Auch B."/>
            <person name="Kono T."/>
            <person name="Mallez S."/>
            <person name="Zhang Y."/>
            <person name="Obille A."/>
            <person name="Becker A."/>
            <person name="Abrahante J.E."/>
            <person name="Garbe J."/>
            <person name="Badalamenti J.P."/>
            <person name="Herman A."/>
            <person name="Mangelson H."/>
            <person name="Liachko I."/>
            <person name="Sullivan S."/>
            <person name="Sone E.D."/>
            <person name="Koren S."/>
            <person name="Silverstein K.A.T."/>
            <person name="Beckman K.B."/>
            <person name="Gohl D.M."/>
        </authorList>
    </citation>
    <scope>NUCLEOTIDE SEQUENCE</scope>
    <source>
        <strain evidence="2">Duluth1</strain>
        <tissue evidence="2">Whole animal</tissue>
    </source>
</reference>
<reference evidence="2" key="2">
    <citation type="submission" date="2020-11" db="EMBL/GenBank/DDBJ databases">
        <authorList>
            <person name="McCartney M.A."/>
            <person name="Auch B."/>
            <person name="Kono T."/>
            <person name="Mallez S."/>
            <person name="Becker A."/>
            <person name="Gohl D.M."/>
            <person name="Silverstein K.A.T."/>
            <person name="Koren S."/>
            <person name="Bechman K.B."/>
            <person name="Herman A."/>
            <person name="Abrahante J.E."/>
            <person name="Garbe J."/>
        </authorList>
    </citation>
    <scope>NUCLEOTIDE SEQUENCE</scope>
    <source>
        <strain evidence="2">Duluth1</strain>
        <tissue evidence="2">Whole animal</tissue>
    </source>
</reference>
<feature type="chain" id="PRO_5038877070" evidence="1">
    <location>
        <begin position="21"/>
        <end position="53"/>
    </location>
</feature>
<keyword evidence="3" id="KW-1185">Reference proteome</keyword>
<feature type="signal peptide" evidence="1">
    <location>
        <begin position="1"/>
        <end position="20"/>
    </location>
</feature>
<gene>
    <name evidence="2" type="ORF">DPMN_194291</name>
</gene>